<feature type="region of interest" description="Disordered" evidence="1">
    <location>
        <begin position="245"/>
        <end position="306"/>
    </location>
</feature>
<evidence type="ECO:0000313" key="3">
    <source>
        <dbReference type="Proteomes" id="UP000433876"/>
    </source>
</evidence>
<feature type="region of interest" description="Disordered" evidence="1">
    <location>
        <begin position="396"/>
        <end position="437"/>
    </location>
</feature>
<protein>
    <submittedName>
        <fullName evidence="2">Uncharacterized protein</fullName>
    </submittedName>
</protein>
<reference evidence="2 3" key="1">
    <citation type="submission" date="2017-07" db="EMBL/GenBank/DDBJ databases">
        <title>Genome sequence of the Sordaria macrospora wild type strain R19027.</title>
        <authorList>
            <person name="Nowrousian M."/>
            <person name="Teichert I."/>
            <person name="Kueck U."/>
        </authorList>
    </citation>
    <scope>NUCLEOTIDE SEQUENCE [LARGE SCALE GENOMIC DNA]</scope>
    <source>
        <strain evidence="2 3">R19027</strain>
        <tissue evidence="2">Mycelium</tissue>
    </source>
</reference>
<sequence length="584" mass="63660">MCIQEYIAYQCGHRTPGVVRPCPLTTAGHNFPVCTIQPSKQHLAQTMCGPCERLLHSRWVLIREWEHRWLHERGVCSCDVVFPGLLTQPRVIGTVSGDEEEEDGTEEYGSTIGRFGFAPGDTAEAEEGQQGQAGTGGTNHHIPPIFTETTVAGDQQRVAIRLPGLYAAEWLADHRALHDSGRCQCPVQSTPFQPDVGEYDMSAEEREFLQEYRQNGNRTRAINESEEEIALRMAQINDTFGPFNPAAAATAASSAPVKPTPVSDLPPPTGPRRARAASHHYQGQNHGAHHPQFRQGQVGHHHDQPRYSTLSSTLATTTVMPFSQRQSFDPAPRYYQQQFPFGLADQLVQLSISTAQGGGHSYAGPSNYNNYNHTEHVYGPNTFIPMGIIFPDDHIQNHVPETQDDQQHHQQQQPHDQHHHHHHHHQELRSLTSSLPPPSSLLPFPGLPYCGLPVGSGPEGSEVHMPAWEECPLRRCKSSLPAPGVGAEGAVPSISTNLDNAETSSTEYGITATELFGPEIKGGVEANTNTGNGNGNGIGNGDGNDYYESGCETAVGHTDTEQHQPYRTGGLGGGGGHQRSSSYS</sequence>
<organism evidence="2 3">
    <name type="scientific">Sordaria macrospora</name>
    <dbReference type="NCBI Taxonomy" id="5147"/>
    <lineage>
        <taxon>Eukaryota</taxon>
        <taxon>Fungi</taxon>
        <taxon>Dikarya</taxon>
        <taxon>Ascomycota</taxon>
        <taxon>Pezizomycotina</taxon>
        <taxon>Sordariomycetes</taxon>
        <taxon>Sordariomycetidae</taxon>
        <taxon>Sordariales</taxon>
        <taxon>Sordariaceae</taxon>
        <taxon>Sordaria</taxon>
    </lineage>
</organism>
<dbReference type="VEuPathDB" id="FungiDB:SMAC_05825"/>
<feature type="compositionally biased region" description="Low complexity" evidence="1">
    <location>
        <begin position="245"/>
        <end position="263"/>
    </location>
</feature>
<proteinExistence type="predicted"/>
<feature type="region of interest" description="Disordered" evidence="1">
    <location>
        <begin position="557"/>
        <end position="584"/>
    </location>
</feature>
<dbReference type="AlphaFoldDB" id="A0A8S8ZLC7"/>
<dbReference type="EMBL" id="NMPR01000127">
    <property type="protein sequence ID" value="KAA8629686.1"/>
    <property type="molecule type" value="Genomic_DNA"/>
</dbReference>
<name>A0A8S8ZLC7_SORMA</name>
<feature type="region of interest" description="Disordered" evidence="1">
    <location>
        <begin position="121"/>
        <end position="140"/>
    </location>
</feature>
<comment type="caution">
    <text evidence="2">The sequence shown here is derived from an EMBL/GenBank/DDBJ whole genome shotgun (WGS) entry which is preliminary data.</text>
</comment>
<evidence type="ECO:0000313" key="2">
    <source>
        <dbReference type="EMBL" id="KAA8629686.1"/>
    </source>
</evidence>
<feature type="compositionally biased region" description="Basic residues" evidence="1">
    <location>
        <begin position="417"/>
        <end position="426"/>
    </location>
</feature>
<evidence type="ECO:0000256" key="1">
    <source>
        <dbReference type="SAM" id="MobiDB-lite"/>
    </source>
</evidence>
<gene>
    <name evidence="2" type="ORF">SMACR_05825</name>
</gene>
<dbReference type="Proteomes" id="UP000433876">
    <property type="component" value="Unassembled WGS sequence"/>
</dbReference>
<accession>A0A8S8ZLC7</accession>
<dbReference type="OMA" id="CGPCERL"/>